<organism evidence="1">
    <name type="scientific">freshwater metagenome</name>
    <dbReference type="NCBI Taxonomy" id="449393"/>
    <lineage>
        <taxon>unclassified sequences</taxon>
        <taxon>metagenomes</taxon>
        <taxon>ecological metagenomes</taxon>
    </lineage>
</organism>
<protein>
    <submittedName>
        <fullName evidence="1">Unannotated protein</fullName>
    </submittedName>
</protein>
<reference evidence="1" key="1">
    <citation type="submission" date="2020-05" db="EMBL/GenBank/DDBJ databases">
        <authorList>
            <person name="Chiriac C."/>
            <person name="Salcher M."/>
            <person name="Ghai R."/>
            <person name="Kavagutti S V."/>
        </authorList>
    </citation>
    <scope>NUCLEOTIDE SEQUENCE</scope>
</reference>
<name>A0A6J6S8C7_9ZZZZ</name>
<accession>A0A6J6S8C7</accession>
<evidence type="ECO:0000313" key="1">
    <source>
        <dbReference type="EMBL" id="CAB4730932.1"/>
    </source>
</evidence>
<dbReference type="AlphaFoldDB" id="A0A6J6S8C7"/>
<proteinExistence type="predicted"/>
<gene>
    <name evidence="1" type="ORF">UFOPK2788_00186</name>
</gene>
<sequence length="43" mass="4737">MTLGFEVFVHDVIEAITTAPFETEVFAPFSEISTADFAVLSEK</sequence>
<dbReference type="EMBL" id="CAEZYV010000015">
    <property type="protein sequence ID" value="CAB4730932.1"/>
    <property type="molecule type" value="Genomic_DNA"/>
</dbReference>